<dbReference type="InterPro" id="IPR021030">
    <property type="entry name" value="DUF3731"/>
</dbReference>
<dbReference type="PROSITE" id="PS00329">
    <property type="entry name" value="HSP70_2"/>
    <property type="match status" value="1"/>
</dbReference>
<comment type="caution">
    <text evidence="4">The sequence shown here is derived from an EMBL/GenBank/DDBJ whole genome shotgun (WGS) entry which is preliminary data.</text>
</comment>
<evidence type="ECO:0000313" key="5">
    <source>
        <dbReference type="Proteomes" id="UP001272242"/>
    </source>
</evidence>
<dbReference type="Proteomes" id="UP001272242">
    <property type="component" value="Unassembled WGS sequence"/>
</dbReference>
<dbReference type="PANTHER" id="PTHR42749:SF1">
    <property type="entry name" value="CELL SHAPE-DETERMINING PROTEIN MREB"/>
    <property type="match status" value="1"/>
</dbReference>
<dbReference type="Gene3D" id="3.90.640.10">
    <property type="entry name" value="Actin, Chain A, domain 4"/>
    <property type="match status" value="1"/>
</dbReference>
<dbReference type="InterPro" id="IPR018181">
    <property type="entry name" value="Heat_shock_70_CS"/>
</dbReference>
<accession>A0ABU5F9D1</accession>
<protein>
    <submittedName>
        <fullName evidence="4">Hsp70 family protein</fullName>
    </submittedName>
</protein>
<dbReference type="PRINTS" id="PR00301">
    <property type="entry name" value="HEATSHOCK70"/>
</dbReference>
<sequence length="953" mass="102073">MGRYLVGIDLGTTNIAVAYVDTASRAAGGPRLNTFHVPQVVAAGQVQNRDLLPSFLYIPGPHDLAPGAIDLPWKKGPPDTAGLFARNHGAKVPGRQISSAKSWLCHPGVDRTAPLLPWAGPPDVPRLSPLEVSAKYLKHIVEAWNAAPNRKPEDKLEEQTVVVTVPASFDDVARNLTAEAAKQAGLKHVTLLEEPQAAFYAWLGTHSPQEAGMLKPGMRCLVVDVGGGTSDFSLIRAGEEQGELTFIRDAVGDHLLLGGDNMDLALAKAVEAKLPGGRLDAAQFGALVQACRIAKEALLADPPPPSYPVTVVGKGRSVVGGTVSINITAQDVAAALFDGFFPNAPFDADPAKGPRTGLQEMGLPYVSDPAVSRHLAAFLRQQLQDGSGASVDAILFNGGVFQPEVLRQRVVEVMRPWFERSGGRTGGGTGQPAGGSPTKWDPLVLTSPSLDLAVAWGAAYFAWLKHSGGRRIGGGIPRSYYVAVEADGGAAPGVPVLCVVPRRMQEGEEVKMPEPVLELALGEPVLFPLFTSTVRGDDRPGQVLRLAEESLMRLPPLHTILRGGKRAGAKRVPVTLAAKCTEIGTLELYCETKEGNRWRLEFNVRDVLREPTKEDAEADAAGAVIDVFPEEKVQAAGGLVSATFGDPAPADAPSTSDLPKLIEAALESPRGDWPTGLCRRLWEFLEPAAGGRSKSPGHLSRWYNLTGFALRPGFGDPVDRYRVEALWKLITAAASGQAAGGAKKATVPEGGADYWIMWRRVSGGLNAALQQALFSRLKPTLLPVKGKAFSRPPANEYAEMWRAAASLERLDAKTRETLGAAALRDCKKAPVPTYAFWALTRLGARVPFYGPLNSVVHPEIVEQWIDELLPFAPGNESEKNAWLFCLSQLARRSGLRAVDVSESTRQRVLDALRAHPCPAAWPRMVDEVVAAEGEEASRLFGESLPIGLRLSRG</sequence>
<dbReference type="Pfam" id="PF00012">
    <property type="entry name" value="HSP70"/>
    <property type="match status" value="1"/>
</dbReference>
<keyword evidence="2" id="KW-0547">Nucleotide-binding</keyword>
<dbReference type="PANTHER" id="PTHR42749">
    <property type="entry name" value="CELL SHAPE-DETERMINING PROTEIN MREB"/>
    <property type="match status" value="1"/>
</dbReference>
<keyword evidence="5" id="KW-1185">Reference proteome</keyword>
<dbReference type="InterPro" id="IPR043129">
    <property type="entry name" value="ATPase_NBD"/>
</dbReference>
<keyword evidence="3" id="KW-0067">ATP-binding</keyword>
<evidence type="ECO:0000256" key="3">
    <source>
        <dbReference type="ARBA" id="ARBA00022840"/>
    </source>
</evidence>
<evidence type="ECO:0000313" key="4">
    <source>
        <dbReference type="EMBL" id="MDY3563708.1"/>
    </source>
</evidence>
<evidence type="ECO:0000256" key="1">
    <source>
        <dbReference type="ARBA" id="ARBA00007381"/>
    </source>
</evidence>
<proteinExistence type="inferred from homology"/>
<dbReference type="CDD" id="cd10170">
    <property type="entry name" value="ASKHA_NBD_HSP70"/>
    <property type="match status" value="1"/>
</dbReference>
<dbReference type="SUPFAM" id="SSF53067">
    <property type="entry name" value="Actin-like ATPase domain"/>
    <property type="match status" value="2"/>
</dbReference>
<dbReference type="RefSeq" id="WP_320689857.1">
    <property type="nucleotide sequence ID" value="NZ_JAXBLV010000246.1"/>
</dbReference>
<dbReference type="Pfam" id="PF12531">
    <property type="entry name" value="DUF3731"/>
    <property type="match status" value="1"/>
</dbReference>
<dbReference type="InterPro" id="IPR013126">
    <property type="entry name" value="Hsp_70_fam"/>
</dbReference>
<gene>
    <name evidence="4" type="ORF">R5W23_005324</name>
</gene>
<name>A0ABU5F9D1_9BACT</name>
<organism evidence="4 5">
    <name type="scientific">Gemmata algarum</name>
    <dbReference type="NCBI Taxonomy" id="2975278"/>
    <lineage>
        <taxon>Bacteria</taxon>
        <taxon>Pseudomonadati</taxon>
        <taxon>Planctomycetota</taxon>
        <taxon>Planctomycetia</taxon>
        <taxon>Gemmatales</taxon>
        <taxon>Gemmataceae</taxon>
        <taxon>Gemmata</taxon>
    </lineage>
</organism>
<dbReference type="EMBL" id="JAXBLV010000246">
    <property type="protein sequence ID" value="MDY3563708.1"/>
    <property type="molecule type" value="Genomic_DNA"/>
</dbReference>
<dbReference type="Gene3D" id="3.30.420.40">
    <property type="match status" value="2"/>
</dbReference>
<reference evidence="5" key="1">
    <citation type="journal article" date="2023" name="Mar. Drugs">
        <title>Gemmata algarum, a Novel Planctomycete Isolated from an Algal Mat, Displays Antimicrobial Activity.</title>
        <authorList>
            <person name="Kumar G."/>
            <person name="Kallscheuer N."/>
            <person name="Kashif M."/>
            <person name="Ahamad S."/>
            <person name="Jagadeeshwari U."/>
            <person name="Pannikurungottu S."/>
            <person name="Haufschild T."/>
            <person name="Kabuu M."/>
            <person name="Sasikala C."/>
            <person name="Jogler C."/>
            <person name="Ramana C."/>
        </authorList>
    </citation>
    <scope>NUCLEOTIDE SEQUENCE [LARGE SCALE GENOMIC DNA]</scope>
    <source>
        <strain evidence="5">JC673</strain>
    </source>
</reference>
<comment type="similarity">
    <text evidence="1">Belongs to the heat shock protein 70 family.</text>
</comment>
<evidence type="ECO:0000256" key="2">
    <source>
        <dbReference type="ARBA" id="ARBA00022741"/>
    </source>
</evidence>